<protein>
    <submittedName>
        <fullName evidence="1">Uncharacterized protein</fullName>
    </submittedName>
</protein>
<accession>A0A8D5G9V7</accession>
<keyword evidence="2" id="KW-1185">Reference proteome</keyword>
<dbReference type="AlphaFoldDB" id="A0A8D5G9V7"/>
<organism evidence="1 2">
    <name type="scientific">Methyloradius palustris</name>
    <dbReference type="NCBI Taxonomy" id="2778876"/>
    <lineage>
        <taxon>Bacteria</taxon>
        <taxon>Pseudomonadati</taxon>
        <taxon>Pseudomonadota</taxon>
        <taxon>Betaproteobacteria</taxon>
        <taxon>Nitrosomonadales</taxon>
        <taxon>Methylophilaceae</taxon>
        <taxon>Methyloradius</taxon>
    </lineage>
</organism>
<sequence>MTWIPAFSYPPPDFSLTDPAERLKNWENCIYYWWYEYLKCNDAYEKCCAQKRDPFSQSKRHKLDKLYHHMGDVHSLTFEDWWNLTQRGNELFSERGFNDYFTVIDDYDDLLPHEFNEKDDLVFIRVPLRTQSKRSLKQSFSQLLDELHRGKQGKRTLKTSQALYKVLGRPKIKALKLHLDIYKFWTENHKPYGEGMPDWRIFQEFDLYTEDNREEYSVEDPDSTSKLVMSVIISRHLKRAKALIKNTALGRFPDYQN</sequence>
<dbReference type="RefSeq" id="WP_221763778.1">
    <property type="nucleotide sequence ID" value="NZ_AP024110.1"/>
</dbReference>
<reference evidence="1" key="1">
    <citation type="journal article" date="2021" name="Arch. Microbiol.">
        <title>Methyloradius palustris gen. nov., sp. nov., a methanol-oxidizing bacterium isolated from snow.</title>
        <authorList>
            <person name="Miyadera T."/>
            <person name="Kojima H."/>
            <person name="Fukui M."/>
        </authorList>
    </citation>
    <scope>NUCLEOTIDE SEQUENCE</scope>
    <source>
        <strain evidence="1">Zm11</strain>
    </source>
</reference>
<dbReference type="Proteomes" id="UP000826722">
    <property type="component" value="Chromosome"/>
</dbReference>
<dbReference type="EMBL" id="AP024110">
    <property type="protein sequence ID" value="BCM25716.1"/>
    <property type="molecule type" value="Genomic_DNA"/>
</dbReference>
<evidence type="ECO:0000313" key="2">
    <source>
        <dbReference type="Proteomes" id="UP000826722"/>
    </source>
</evidence>
<proteinExistence type="predicted"/>
<dbReference type="KEGG" id="mpau:ZMTM_19750"/>
<gene>
    <name evidence="1" type="ORF">ZMTM_19750</name>
</gene>
<name>A0A8D5G9V7_9PROT</name>
<evidence type="ECO:0000313" key="1">
    <source>
        <dbReference type="EMBL" id="BCM25716.1"/>
    </source>
</evidence>